<evidence type="ECO:0000313" key="1">
    <source>
        <dbReference type="EMBL" id="ORV04610.1"/>
    </source>
</evidence>
<evidence type="ECO:0008006" key="3">
    <source>
        <dbReference type="Google" id="ProtNLM"/>
    </source>
</evidence>
<protein>
    <recommendedName>
        <fullName evidence="3">Halobacterial output domain-containing protein</fullName>
    </recommendedName>
</protein>
<dbReference type="STRING" id="1793.AWC04_08435"/>
<keyword evidence="2" id="KW-1185">Reference proteome</keyword>
<gene>
    <name evidence="1" type="ORF">AWC04_08435</name>
</gene>
<evidence type="ECO:0000313" key="2">
    <source>
        <dbReference type="Proteomes" id="UP000193484"/>
    </source>
</evidence>
<dbReference type="EMBL" id="LQOJ01000030">
    <property type="protein sequence ID" value="ORV04610.1"/>
    <property type="molecule type" value="Genomic_DNA"/>
</dbReference>
<name>A0A1X1RFY3_MYCFA</name>
<comment type="caution">
    <text evidence="1">The sequence shown here is derived from an EMBL/GenBank/DDBJ whole genome shotgun (WGS) entry which is preliminary data.</text>
</comment>
<proteinExistence type="predicted"/>
<dbReference type="Proteomes" id="UP000193484">
    <property type="component" value="Unassembled WGS sequence"/>
</dbReference>
<dbReference type="AlphaFoldDB" id="A0A1X1RFY3"/>
<sequence>MYELTWRYGDEHVTVPLRDLTPDGLLDAAANADMDYSIFSDLFLVRLLYSLTYQVLTHGRAEVSVDGVGELVVRRAA</sequence>
<reference evidence="1 2" key="1">
    <citation type="submission" date="2016-01" db="EMBL/GenBank/DDBJ databases">
        <title>The new phylogeny of the genus Mycobacterium.</title>
        <authorList>
            <person name="Tarcisio F."/>
            <person name="Conor M."/>
            <person name="Antonella G."/>
            <person name="Elisabetta G."/>
            <person name="Giulia F.S."/>
            <person name="Sara T."/>
            <person name="Anna F."/>
            <person name="Clotilde B."/>
            <person name="Roberto B."/>
            <person name="Veronica D.S."/>
            <person name="Fabio R."/>
            <person name="Monica P."/>
            <person name="Olivier J."/>
            <person name="Enrico T."/>
            <person name="Nicola S."/>
        </authorList>
    </citation>
    <scope>NUCLEOTIDE SEQUENCE [LARGE SCALE GENOMIC DNA]</scope>
    <source>
        <strain evidence="1 2">DSM 44179</strain>
    </source>
</reference>
<organism evidence="1 2">
    <name type="scientific">Mycolicibacterium fallax</name>
    <name type="common">Mycobacterium fallax</name>
    <dbReference type="NCBI Taxonomy" id="1793"/>
    <lineage>
        <taxon>Bacteria</taxon>
        <taxon>Bacillati</taxon>
        <taxon>Actinomycetota</taxon>
        <taxon>Actinomycetes</taxon>
        <taxon>Mycobacteriales</taxon>
        <taxon>Mycobacteriaceae</taxon>
        <taxon>Mycolicibacterium</taxon>
    </lineage>
</organism>
<accession>A0A1X1RFY3</accession>